<sequence>MDSRAIISASAQVVIGPDLSAFDEEEKQTSKTRTLQEVPSTLHASRRETTISTEFEMWSSTPFNPPFRYTNTLLFWTAQQESFYCTLDTCSSEAQPGYDTNTQVSGFHPIPIPKPNNTKWIALSSAGAGLIVVLTVAILWYIGRSHNGGDFGKISLPKNEASKLMTDHVPASLHFSNISYFLGNRIILDKISGAVKPGQVMTIMGASSAGKSTFLDILARKHKMGQVSGKTLVNGREVVDAEFEKVMMSLETKKYRTLETMNELGILGIKDSRIGDSGCWSISRGEKRHVSITCKLVTSPSILFLDEPTSRLDSYNAFNVVESLVTLAHDCNRTVIFTIHQPRSNIVALFDHIVLLAHGKMPCPLGFNIADYLIDLTVHAGLEPRNLDSPSNNAVSSTSGDNLLHEERAVGASSVQSRGRSSTAVEEETELRTRGVSFTSSIKCKTSEFLEAVRSSPSGNSTLTPKLAQRVEAYPTSEVAQSIKAETEEVATAQHGVDASHADGELRDVVVENSYCGIGKEPLTIYPLSYWLVSHHLFFDGIAGFQNRLGLFFTLSLFGFSCLSSLALFANERVLFMHERANSYYSTFTYFSSKVLFDILPLRLVPPIAFGGIVYGLVGAYSSGFLEVYIDTRAIQFDNSKCDPSIVDSIYQYRRGELSWHLGHAFQPLHRPPDQQGHCHTCFAVVAYCLILPHCFRVAGMSVLQRTTLRRDSPKRRGRYAQATDATTINSRFTVSKEPNHGVKYDEVVKSREG</sequence>
<evidence type="ECO:0000313" key="11">
    <source>
        <dbReference type="EMBL" id="KAG2096312.1"/>
    </source>
</evidence>
<dbReference type="OrthoDB" id="66620at2759"/>
<dbReference type="InterPro" id="IPR003593">
    <property type="entry name" value="AAA+_ATPase"/>
</dbReference>
<evidence type="ECO:0000256" key="9">
    <source>
        <dbReference type="SAM" id="Phobius"/>
    </source>
</evidence>
<dbReference type="InterPro" id="IPR013525">
    <property type="entry name" value="ABC2_TM"/>
</dbReference>
<dbReference type="GO" id="GO:0016887">
    <property type="term" value="F:ATP hydrolysis activity"/>
    <property type="evidence" value="ECO:0007669"/>
    <property type="project" value="InterPro"/>
</dbReference>
<protein>
    <recommendedName>
        <fullName evidence="10">ABC transporter domain-containing protein</fullName>
    </recommendedName>
</protein>
<feature type="compositionally biased region" description="Polar residues" evidence="8">
    <location>
        <begin position="413"/>
        <end position="424"/>
    </location>
</feature>
<evidence type="ECO:0000313" key="12">
    <source>
        <dbReference type="Proteomes" id="UP000823399"/>
    </source>
</evidence>
<dbReference type="Gene3D" id="3.40.50.300">
    <property type="entry name" value="P-loop containing nucleotide triphosphate hydrolases"/>
    <property type="match status" value="2"/>
</dbReference>
<dbReference type="AlphaFoldDB" id="A0A9P7EXJ5"/>
<evidence type="ECO:0000256" key="5">
    <source>
        <dbReference type="ARBA" id="ARBA00022840"/>
    </source>
</evidence>
<evidence type="ECO:0000256" key="4">
    <source>
        <dbReference type="ARBA" id="ARBA00022741"/>
    </source>
</evidence>
<dbReference type="PANTHER" id="PTHR48041:SF2">
    <property type="entry name" value="ATP-DEPENDENT PERMEASE-RELATED"/>
    <property type="match status" value="1"/>
</dbReference>
<feature type="transmembrane region" description="Helical" evidence="9">
    <location>
        <begin position="608"/>
        <end position="630"/>
    </location>
</feature>
<keyword evidence="5" id="KW-0067">ATP-binding</keyword>
<dbReference type="PROSITE" id="PS50893">
    <property type="entry name" value="ABC_TRANSPORTER_2"/>
    <property type="match status" value="1"/>
</dbReference>
<keyword evidence="6 9" id="KW-1133">Transmembrane helix</keyword>
<dbReference type="InterPro" id="IPR050352">
    <property type="entry name" value="ABCG_transporters"/>
</dbReference>
<dbReference type="GO" id="GO:0016020">
    <property type="term" value="C:membrane"/>
    <property type="evidence" value="ECO:0007669"/>
    <property type="project" value="UniProtKB-SubCell"/>
</dbReference>
<comment type="caution">
    <text evidence="11">The sequence shown here is derived from an EMBL/GenBank/DDBJ whole genome shotgun (WGS) entry which is preliminary data.</text>
</comment>
<dbReference type="GO" id="GO:0140359">
    <property type="term" value="F:ABC-type transporter activity"/>
    <property type="evidence" value="ECO:0007669"/>
    <property type="project" value="InterPro"/>
</dbReference>
<dbReference type="Pfam" id="PF00005">
    <property type="entry name" value="ABC_tran"/>
    <property type="match status" value="1"/>
</dbReference>
<dbReference type="PANTHER" id="PTHR48041">
    <property type="entry name" value="ABC TRANSPORTER G FAMILY MEMBER 28"/>
    <property type="match status" value="1"/>
</dbReference>
<evidence type="ECO:0000256" key="1">
    <source>
        <dbReference type="ARBA" id="ARBA00004141"/>
    </source>
</evidence>
<evidence type="ECO:0000256" key="3">
    <source>
        <dbReference type="ARBA" id="ARBA00022692"/>
    </source>
</evidence>
<keyword evidence="12" id="KW-1185">Reference proteome</keyword>
<name>A0A9P7EXJ5_9AGAM</name>
<evidence type="ECO:0000256" key="6">
    <source>
        <dbReference type="ARBA" id="ARBA00022989"/>
    </source>
</evidence>
<feature type="domain" description="ABC transporter" evidence="10">
    <location>
        <begin position="173"/>
        <end position="383"/>
    </location>
</feature>
<dbReference type="InterPro" id="IPR003439">
    <property type="entry name" value="ABC_transporter-like_ATP-bd"/>
</dbReference>
<dbReference type="Pfam" id="PF01061">
    <property type="entry name" value="ABC2_membrane"/>
    <property type="match status" value="1"/>
</dbReference>
<proteinExistence type="predicted"/>
<dbReference type="SUPFAM" id="SSF52540">
    <property type="entry name" value="P-loop containing nucleoside triphosphate hydrolases"/>
    <property type="match status" value="1"/>
</dbReference>
<evidence type="ECO:0000259" key="10">
    <source>
        <dbReference type="PROSITE" id="PS50893"/>
    </source>
</evidence>
<dbReference type="EMBL" id="JABBWM010000070">
    <property type="protein sequence ID" value="KAG2096312.1"/>
    <property type="molecule type" value="Genomic_DNA"/>
</dbReference>
<keyword evidence="3 9" id="KW-0812">Transmembrane</keyword>
<dbReference type="SMART" id="SM00382">
    <property type="entry name" value="AAA"/>
    <property type="match status" value="1"/>
</dbReference>
<reference evidence="11" key="1">
    <citation type="journal article" date="2020" name="New Phytol.">
        <title>Comparative genomics reveals dynamic genome evolution in host specialist ectomycorrhizal fungi.</title>
        <authorList>
            <person name="Lofgren L.A."/>
            <person name="Nguyen N.H."/>
            <person name="Vilgalys R."/>
            <person name="Ruytinx J."/>
            <person name="Liao H.L."/>
            <person name="Branco S."/>
            <person name="Kuo A."/>
            <person name="LaButti K."/>
            <person name="Lipzen A."/>
            <person name="Andreopoulos W."/>
            <person name="Pangilinan J."/>
            <person name="Riley R."/>
            <person name="Hundley H."/>
            <person name="Na H."/>
            <person name="Barry K."/>
            <person name="Grigoriev I.V."/>
            <person name="Stajich J.E."/>
            <person name="Kennedy P.G."/>
        </authorList>
    </citation>
    <scope>NUCLEOTIDE SEQUENCE</scope>
    <source>
        <strain evidence="11">FC423</strain>
    </source>
</reference>
<comment type="subcellular location">
    <subcellularLocation>
        <location evidence="1">Membrane</location>
        <topology evidence="1">Multi-pass membrane protein</topology>
    </subcellularLocation>
</comment>
<organism evidence="11 12">
    <name type="scientific">Suillus discolor</name>
    <dbReference type="NCBI Taxonomy" id="1912936"/>
    <lineage>
        <taxon>Eukaryota</taxon>
        <taxon>Fungi</taxon>
        <taxon>Dikarya</taxon>
        <taxon>Basidiomycota</taxon>
        <taxon>Agaricomycotina</taxon>
        <taxon>Agaricomycetes</taxon>
        <taxon>Agaricomycetidae</taxon>
        <taxon>Boletales</taxon>
        <taxon>Suillineae</taxon>
        <taxon>Suillaceae</taxon>
        <taxon>Suillus</taxon>
    </lineage>
</organism>
<keyword evidence="4" id="KW-0547">Nucleotide-binding</keyword>
<evidence type="ECO:0000256" key="8">
    <source>
        <dbReference type="SAM" id="MobiDB-lite"/>
    </source>
</evidence>
<dbReference type="GO" id="GO:0005524">
    <property type="term" value="F:ATP binding"/>
    <property type="evidence" value="ECO:0007669"/>
    <property type="project" value="UniProtKB-KW"/>
</dbReference>
<dbReference type="GeneID" id="64705866"/>
<keyword evidence="2" id="KW-0813">Transport</keyword>
<dbReference type="InterPro" id="IPR027417">
    <property type="entry name" value="P-loop_NTPase"/>
</dbReference>
<feature type="transmembrane region" description="Helical" evidence="9">
    <location>
        <begin position="120"/>
        <end position="142"/>
    </location>
</feature>
<dbReference type="RefSeq" id="XP_041288155.1">
    <property type="nucleotide sequence ID" value="XM_041443607.1"/>
</dbReference>
<evidence type="ECO:0000256" key="7">
    <source>
        <dbReference type="ARBA" id="ARBA00023136"/>
    </source>
</evidence>
<gene>
    <name evidence="11" type="ORF">F5147DRAFT_818412</name>
</gene>
<dbReference type="Proteomes" id="UP000823399">
    <property type="component" value="Unassembled WGS sequence"/>
</dbReference>
<keyword evidence="7 9" id="KW-0472">Membrane</keyword>
<accession>A0A9P7EXJ5</accession>
<feature type="transmembrane region" description="Helical" evidence="9">
    <location>
        <begin position="549"/>
        <end position="570"/>
    </location>
</feature>
<feature type="region of interest" description="Disordered" evidence="8">
    <location>
        <begin position="409"/>
        <end position="428"/>
    </location>
</feature>
<evidence type="ECO:0000256" key="2">
    <source>
        <dbReference type="ARBA" id="ARBA00022448"/>
    </source>
</evidence>